<proteinExistence type="predicted"/>
<protein>
    <submittedName>
        <fullName evidence="1">Uncharacterized protein</fullName>
    </submittedName>
</protein>
<keyword evidence="2" id="KW-1185">Reference proteome</keyword>
<dbReference type="EMBL" id="CAMGYJ010000006">
    <property type="protein sequence ID" value="CAI0438037.1"/>
    <property type="molecule type" value="Genomic_DNA"/>
</dbReference>
<accession>A0AAV0LVA2</accession>
<sequence length="8" mass="977">MRWKEGGN</sequence>
<evidence type="ECO:0000313" key="1">
    <source>
        <dbReference type="EMBL" id="CAI0438037.1"/>
    </source>
</evidence>
<dbReference type="Proteomes" id="UP001154282">
    <property type="component" value="Unassembled WGS sequence"/>
</dbReference>
<organism evidence="1 2">
    <name type="scientific">Linum tenue</name>
    <dbReference type="NCBI Taxonomy" id="586396"/>
    <lineage>
        <taxon>Eukaryota</taxon>
        <taxon>Viridiplantae</taxon>
        <taxon>Streptophyta</taxon>
        <taxon>Embryophyta</taxon>
        <taxon>Tracheophyta</taxon>
        <taxon>Spermatophyta</taxon>
        <taxon>Magnoliopsida</taxon>
        <taxon>eudicotyledons</taxon>
        <taxon>Gunneridae</taxon>
        <taxon>Pentapetalae</taxon>
        <taxon>rosids</taxon>
        <taxon>fabids</taxon>
        <taxon>Malpighiales</taxon>
        <taxon>Linaceae</taxon>
        <taxon>Linum</taxon>
    </lineage>
</organism>
<name>A0AAV0LVA2_9ROSI</name>
<gene>
    <name evidence="1" type="ORF">LITE_LOCUS25672</name>
</gene>
<reference evidence="1" key="1">
    <citation type="submission" date="2022-08" db="EMBL/GenBank/DDBJ databases">
        <authorList>
            <person name="Gutierrez-Valencia J."/>
        </authorList>
    </citation>
    <scope>NUCLEOTIDE SEQUENCE</scope>
</reference>
<evidence type="ECO:0000313" key="2">
    <source>
        <dbReference type="Proteomes" id="UP001154282"/>
    </source>
</evidence>
<comment type="caution">
    <text evidence="1">The sequence shown here is derived from an EMBL/GenBank/DDBJ whole genome shotgun (WGS) entry which is preliminary data.</text>
</comment>